<comment type="caution">
    <text evidence="3">The sequence shown here is derived from an EMBL/GenBank/DDBJ whole genome shotgun (WGS) entry which is preliminary data.</text>
</comment>
<organism evidence="3 4">
    <name type="scientific">Penicillium subrubescens</name>
    <dbReference type="NCBI Taxonomy" id="1316194"/>
    <lineage>
        <taxon>Eukaryota</taxon>
        <taxon>Fungi</taxon>
        <taxon>Dikarya</taxon>
        <taxon>Ascomycota</taxon>
        <taxon>Pezizomycotina</taxon>
        <taxon>Eurotiomycetes</taxon>
        <taxon>Eurotiomycetidae</taxon>
        <taxon>Eurotiales</taxon>
        <taxon>Aspergillaceae</taxon>
        <taxon>Penicillium</taxon>
    </lineage>
</organism>
<gene>
    <name evidence="3" type="ORF">PENSUB_4103</name>
</gene>
<dbReference type="SUPFAM" id="SSF69065">
    <property type="entry name" value="RNase III domain-like"/>
    <property type="match status" value="1"/>
</dbReference>
<dbReference type="EMBL" id="MNBE01000319">
    <property type="protein sequence ID" value="OKP10471.1"/>
    <property type="molecule type" value="Genomic_DNA"/>
</dbReference>
<name>A0A1Q5UDD8_9EURO</name>
<dbReference type="AlphaFoldDB" id="A0A1Q5UDD8"/>
<sequence>MATHLNATAVEVIIGYSFRSREHLVHALTAAGAEEHNHDGNRKLAHLGGNLLRFILSFVVFEIAPSRSGITNLESSIISIAQRASVAERTGIETFIKYSMKPGSRSPKVLALAIDAIVGAVYVDSTDVNASWKVALKLGLVSTDFLGSSASLAQPVPDIHDPSSSSSIRSDTVEDMEISLQPILSAGTPYNPDMLPPNRLTEEGLIGATSGHILPSPVNDFSYFELPMNENDPFWTSLERPSNGDQFVPEYISDGSGSQESACDFRGTDGTRDNPPPVARDSEENLVIFSGQRSNRVENSHGKPMRGQHYQALLIDDWLNSFLDEENKKCRSHQYPLPLETFFAPPIQTALIGMGAHAKTLTKFLVHIASAETLVTLRHIVLSYRERPSPSSYGTRPGLSEKDRFNIIGLLSTGIAWCRLLRMYHILELYETCKGTDCAEKLIVTTPASFQSRKRKAGNPRHAAEAEITERMTKSIFPDLLPGTDGYNEKKATLKRVRKLGQRLHILVAKFGSGILGLMLNDDMKGPDISEQM</sequence>
<dbReference type="Proteomes" id="UP000186955">
    <property type="component" value="Unassembled WGS sequence"/>
</dbReference>
<dbReference type="Gene3D" id="1.10.1520.10">
    <property type="entry name" value="Ribonuclease III domain"/>
    <property type="match status" value="1"/>
</dbReference>
<dbReference type="STRING" id="1316194.A0A1Q5UDD8"/>
<dbReference type="GO" id="GO:0004525">
    <property type="term" value="F:ribonuclease III activity"/>
    <property type="evidence" value="ECO:0007669"/>
    <property type="project" value="InterPro"/>
</dbReference>
<accession>A0A1Q5UDD8</accession>
<dbReference type="PROSITE" id="PS50142">
    <property type="entry name" value="RNASE_3_2"/>
    <property type="match status" value="1"/>
</dbReference>
<dbReference type="InterPro" id="IPR000999">
    <property type="entry name" value="RNase_III_dom"/>
</dbReference>
<feature type="domain" description="RNase III" evidence="2">
    <location>
        <begin position="7"/>
        <end position="126"/>
    </location>
</feature>
<feature type="region of interest" description="Disordered" evidence="1">
    <location>
        <begin position="252"/>
        <end position="282"/>
    </location>
</feature>
<protein>
    <recommendedName>
        <fullName evidence="2">RNase III domain-containing protein</fullName>
    </recommendedName>
</protein>
<dbReference type="OrthoDB" id="67027at2759"/>
<evidence type="ECO:0000256" key="1">
    <source>
        <dbReference type="SAM" id="MobiDB-lite"/>
    </source>
</evidence>
<proteinExistence type="predicted"/>
<dbReference type="SMART" id="SM00535">
    <property type="entry name" value="RIBOc"/>
    <property type="match status" value="1"/>
</dbReference>
<evidence type="ECO:0000313" key="3">
    <source>
        <dbReference type="EMBL" id="OKP10471.1"/>
    </source>
</evidence>
<evidence type="ECO:0000313" key="4">
    <source>
        <dbReference type="Proteomes" id="UP000186955"/>
    </source>
</evidence>
<keyword evidence="4" id="KW-1185">Reference proteome</keyword>
<dbReference type="GO" id="GO:0006396">
    <property type="term" value="P:RNA processing"/>
    <property type="evidence" value="ECO:0007669"/>
    <property type="project" value="InterPro"/>
</dbReference>
<evidence type="ECO:0000259" key="2">
    <source>
        <dbReference type="PROSITE" id="PS50142"/>
    </source>
</evidence>
<dbReference type="Pfam" id="PF14622">
    <property type="entry name" value="Ribonucleas_3_3"/>
    <property type="match status" value="1"/>
</dbReference>
<reference evidence="3 4" key="1">
    <citation type="submission" date="2016-10" db="EMBL/GenBank/DDBJ databases">
        <title>Genome sequence of the ascomycete fungus Penicillium subrubescens.</title>
        <authorList>
            <person name="De Vries R.P."/>
            <person name="Peng M."/>
            <person name="Dilokpimol A."/>
            <person name="Hilden K."/>
            <person name="Makela M.R."/>
            <person name="Grigoriev I."/>
            <person name="Riley R."/>
            <person name="Granchi Z."/>
        </authorList>
    </citation>
    <scope>NUCLEOTIDE SEQUENCE [LARGE SCALE GENOMIC DNA]</scope>
    <source>
        <strain evidence="3 4">CBS 132785</strain>
    </source>
</reference>
<dbReference type="InterPro" id="IPR036389">
    <property type="entry name" value="RNase_III_sf"/>
</dbReference>